<sequence>MSTFHELVLMCPELVSTEKKKIEKYIRGFPEGIKGNVTSSKPATLHDAINMARELLTQGFRLRHVRSVIAIKEMEDNQGTTITSNKTEDKKAAKVQGTSSPGPFLLGMVNCHKHGPPEGGVSTRIPIVGCNSLQKVTFLVSRESWAQQEYCPEVKEPKLRKPKLRY</sequence>
<keyword evidence="2" id="KW-1185">Reference proteome</keyword>
<organism evidence="1 2">
    <name type="scientific">Tanacetum coccineum</name>
    <dbReference type="NCBI Taxonomy" id="301880"/>
    <lineage>
        <taxon>Eukaryota</taxon>
        <taxon>Viridiplantae</taxon>
        <taxon>Streptophyta</taxon>
        <taxon>Embryophyta</taxon>
        <taxon>Tracheophyta</taxon>
        <taxon>Spermatophyta</taxon>
        <taxon>Magnoliopsida</taxon>
        <taxon>eudicotyledons</taxon>
        <taxon>Gunneridae</taxon>
        <taxon>Pentapetalae</taxon>
        <taxon>asterids</taxon>
        <taxon>campanulids</taxon>
        <taxon>Asterales</taxon>
        <taxon>Asteraceae</taxon>
        <taxon>Asteroideae</taxon>
        <taxon>Anthemideae</taxon>
        <taxon>Anthemidinae</taxon>
        <taxon>Tanacetum</taxon>
    </lineage>
</organism>
<gene>
    <name evidence="1" type="ORF">Tco_0952702</name>
</gene>
<comment type="caution">
    <text evidence="1">The sequence shown here is derived from an EMBL/GenBank/DDBJ whole genome shotgun (WGS) entry which is preliminary data.</text>
</comment>
<proteinExistence type="predicted"/>
<reference evidence="1" key="1">
    <citation type="journal article" date="2022" name="Int. J. Mol. Sci.">
        <title>Draft Genome of Tanacetum Coccineum: Genomic Comparison of Closely Related Tanacetum-Family Plants.</title>
        <authorList>
            <person name="Yamashiro T."/>
            <person name="Shiraishi A."/>
            <person name="Nakayama K."/>
            <person name="Satake H."/>
        </authorList>
    </citation>
    <scope>NUCLEOTIDE SEQUENCE</scope>
</reference>
<dbReference type="EMBL" id="BQNB010015775">
    <property type="protein sequence ID" value="GJT43987.1"/>
    <property type="molecule type" value="Genomic_DNA"/>
</dbReference>
<accession>A0ABQ5DYI8</accession>
<evidence type="ECO:0000313" key="1">
    <source>
        <dbReference type="EMBL" id="GJT43987.1"/>
    </source>
</evidence>
<evidence type="ECO:0000313" key="2">
    <source>
        <dbReference type="Proteomes" id="UP001151760"/>
    </source>
</evidence>
<reference evidence="1" key="2">
    <citation type="submission" date="2022-01" db="EMBL/GenBank/DDBJ databases">
        <authorList>
            <person name="Yamashiro T."/>
            <person name="Shiraishi A."/>
            <person name="Satake H."/>
            <person name="Nakayama K."/>
        </authorList>
    </citation>
    <scope>NUCLEOTIDE SEQUENCE</scope>
</reference>
<dbReference type="Proteomes" id="UP001151760">
    <property type="component" value="Unassembled WGS sequence"/>
</dbReference>
<protein>
    <submittedName>
        <fullName evidence="1">Uncharacterized protein</fullName>
    </submittedName>
</protein>
<name>A0ABQ5DYI8_9ASTR</name>